<reference evidence="3 4" key="1">
    <citation type="submission" date="2018-11" db="EMBL/GenBank/DDBJ databases">
        <title>Genome sequencing and assembly of Clostridium tagluense strain A121.</title>
        <authorList>
            <person name="Murakami T."/>
            <person name="Segawa T."/>
            <person name="Shcherbakova V.A."/>
            <person name="Mori H."/>
            <person name="Yoshimura Y."/>
        </authorList>
    </citation>
    <scope>NUCLEOTIDE SEQUENCE [LARGE SCALE GENOMIC DNA]</scope>
    <source>
        <strain evidence="3 4">A121</strain>
    </source>
</reference>
<dbReference type="SMART" id="SM00849">
    <property type="entry name" value="Lactamase_B"/>
    <property type="match status" value="1"/>
</dbReference>
<evidence type="ECO:0000313" key="3">
    <source>
        <dbReference type="EMBL" id="GCD12444.1"/>
    </source>
</evidence>
<sequence>MKRFKVRYIRFLILLLFVFLLSGCASSAGNNTMSVSNDKLQISTNKQQGIKSDENGNLIVHFINVGQADSILIQQGSKYMLIDAGNNGDGKLVKNYLLKQGVKSLDYVIGTHPHEDHIGGLDYIINDFKIGKIYLPKVTSTTKAFGDVIVAIKNKGMKVAEPKPGETFNLGTAKCTILAPNNSKYKDLNNYSVVVKLEFGSNSFLLTGDAEDISEGEILAKGFNIKADLLKVGHHGSRSSTTDKFLTKVNPKYAVISSETGNDYGHPHRETMDKLKNKNISVYRTDELGTIIATSNGKTISFNTKPGSYKAGQR</sequence>
<dbReference type="InterPro" id="IPR052159">
    <property type="entry name" value="Competence_DNA_uptake"/>
</dbReference>
<proteinExistence type="predicted"/>
<feature type="domain" description="Metallo-beta-lactamase" evidence="2">
    <location>
        <begin position="67"/>
        <end position="259"/>
    </location>
</feature>
<evidence type="ECO:0000256" key="1">
    <source>
        <dbReference type="SAM" id="SignalP"/>
    </source>
</evidence>
<evidence type="ECO:0000313" key="4">
    <source>
        <dbReference type="Proteomes" id="UP000287872"/>
    </source>
</evidence>
<comment type="caution">
    <text evidence="3">The sequence shown here is derived from an EMBL/GenBank/DDBJ whole genome shotgun (WGS) entry which is preliminary data.</text>
</comment>
<dbReference type="Gene3D" id="3.60.15.10">
    <property type="entry name" value="Ribonuclease Z/Hydroxyacylglutathione hydrolase-like"/>
    <property type="match status" value="1"/>
</dbReference>
<dbReference type="InterPro" id="IPR001279">
    <property type="entry name" value="Metallo-B-lactamas"/>
</dbReference>
<dbReference type="PANTHER" id="PTHR30619:SF7">
    <property type="entry name" value="BETA-LACTAMASE DOMAIN PROTEIN"/>
    <property type="match status" value="1"/>
</dbReference>
<dbReference type="EMBL" id="BHYK01000033">
    <property type="protein sequence ID" value="GCD12444.1"/>
    <property type="molecule type" value="Genomic_DNA"/>
</dbReference>
<keyword evidence="4" id="KW-1185">Reference proteome</keyword>
<feature type="signal peptide" evidence="1">
    <location>
        <begin position="1"/>
        <end position="27"/>
    </location>
</feature>
<feature type="chain" id="PRO_5019571002" evidence="1">
    <location>
        <begin position="28"/>
        <end position="314"/>
    </location>
</feature>
<dbReference type="PANTHER" id="PTHR30619">
    <property type="entry name" value="DNA INTERNALIZATION/COMPETENCE PROTEIN COMEC/REC2"/>
    <property type="match status" value="1"/>
</dbReference>
<dbReference type="InterPro" id="IPR035681">
    <property type="entry name" value="ComA-like_MBL"/>
</dbReference>
<protein>
    <submittedName>
        <fullName evidence="3">Competence protein ComE</fullName>
    </submittedName>
</protein>
<dbReference type="Pfam" id="PF00753">
    <property type="entry name" value="Lactamase_B"/>
    <property type="match status" value="1"/>
</dbReference>
<dbReference type="SUPFAM" id="SSF56281">
    <property type="entry name" value="Metallo-hydrolase/oxidoreductase"/>
    <property type="match status" value="1"/>
</dbReference>
<dbReference type="PROSITE" id="PS51257">
    <property type="entry name" value="PROKAR_LIPOPROTEIN"/>
    <property type="match status" value="1"/>
</dbReference>
<dbReference type="CDD" id="cd07731">
    <property type="entry name" value="ComA-like_MBL-fold"/>
    <property type="match status" value="1"/>
</dbReference>
<organism evidence="3 4">
    <name type="scientific">Clostridium tagluense</name>
    <dbReference type="NCBI Taxonomy" id="360422"/>
    <lineage>
        <taxon>Bacteria</taxon>
        <taxon>Bacillati</taxon>
        <taxon>Bacillota</taxon>
        <taxon>Clostridia</taxon>
        <taxon>Eubacteriales</taxon>
        <taxon>Clostridiaceae</taxon>
        <taxon>Clostridium</taxon>
    </lineage>
</organism>
<keyword evidence="1" id="KW-0732">Signal</keyword>
<gene>
    <name evidence="3" type="ORF">Ctaglu_40670</name>
</gene>
<accession>A0A401USF2</accession>
<dbReference type="AlphaFoldDB" id="A0A401USF2"/>
<name>A0A401USF2_9CLOT</name>
<dbReference type="OrthoDB" id="9761531at2"/>
<evidence type="ECO:0000259" key="2">
    <source>
        <dbReference type="SMART" id="SM00849"/>
    </source>
</evidence>
<dbReference type="Proteomes" id="UP000287872">
    <property type="component" value="Unassembled WGS sequence"/>
</dbReference>
<dbReference type="InterPro" id="IPR036866">
    <property type="entry name" value="RibonucZ/Hydroxyglut_hydro"/>
</dbReference>
<dbReference type="RefSeq" id="WP_125005152.1">
    <property type="nucleotide sequence ID" value="NZ_BHYK01000033.1"/>
</dbReference>